<dbReference type="PRINTS" id="PR00625">
    <property type="entry name" value="JDOMAIN"/>
</dbReference>
<dbReference type="PANTHER" id="PTHR43096:SF10">
    <property type="entry name" value="CHAPERONE PROTEIN DNAJ A6, CHLOROPLASTIC"/>
    <property type="match status" value="1"/>
</dbReference>
<dbReference type="PANTHER" id="PTHR43096">
    <property type="entry name" value="DNAJ HOMOLOG 1, MITOCHONDRIAL-RELATED"/>
    <property type="match status" value="1"/>
</dbReference>
<dbReference type="PROSITE" id="PS50076">
    <property type="entry name" value="DNAJ_2"/>
    <property type="match status" value="1"/>
</dbReference>
<protein>
    <recommendedName>
        <fullName evidence="1">J domain-containing protein</fullName>
    </recommendedName>
</protein>
<evidence type="ECO:0000313" key="2">
    <source>
        <dbReference type="EMBL" id="GAA3144666.1"/>
    </source>
</evidence>
<evidence type="ECO:0000313" key="3">
    <source>
        <dbReference type="Proteomes" id="UP001500320"/>
    </source>
</evidence>
<dbReference type="InterPro" id="IPR036869">
    <property type="entry name" value="J_dom_sf"/>
</dbReference>
<accession>A0ABP6NDG6</accession>
<dbReference type="SMART" id="SM00271">
    <property type="entry name" value="DnaJ"/>
    <property type="match status" value="1"/>
</dbReference>
<dbReference type="CDD" id="cd06257">
    <property type="entry name" value="DnaJ"/>
    <property type="match status" value="1"/>
</dbReference>
<gene>
    <name evidence="2" type="ORF">GCM10010466_39710</name>
</gene>
<comment type="caution">
    <text evidence="2">The sequence shown here is derived from an EMBL/GenBank/DDBJ whole genome shotgun (WGS) entry which is preliminary data.</text>
</comment>
<sequence>MYFSKATLTRCGRPGCGAAIRWTITEAGKKQAVDADPIPDSHPHTHKATRAVHCDVHGRLRSRTITTARPLAAGEARMMAHAATCTGTRTTPPPRRPRARAPHDVLGVPATATREQIRSAYRRLARELHPDLNPDPAAAEEFKAVTRAYAALTGGH</sequence>
<feature type="domain" description="J" evidence="1">
    <location>
        <begin position="101"/>
        <end position="156"/>
    </location>
</feature>
<dbReference type="Gene3D" id="1.10.287.110">
    <property type="entry name" value="DnaJ domain"/>
    <property type="match status" value="1"/>
</dbReference>
<dbReference type="Proteomes" id="UP001500320">
    <property type="component" value="Unassembled WGS sequence"/>
</dbReference>
<dbReference type="Pfam" id="PF00226">
    <property type="entry name" value="DnaJ"/>
    <property type="match status" value="1"/>
</dbReference>
<name>A0ABP6NDG6_9ACTN</name>
<dbReference type="RefSeq" id="WP_344861637.1">
    <property type="nucleotide sequence ID" value="NZ_BAAAUT010000031.1"/>
</dbReference>
<dbReference type="EMBL" id="BAAAUT010000031">
    <property type="protein sequence ID" value="GAA3144666.1"/>
    <property type="molecule type" value="Genomic_DNA"/>
</dbReference>
<dbReference type="SUPFAM" id="SSF46565">
    <property type="entry name" value="Chaperone J-domain"/>
    <property type="match status" value="1"/>
</dbReference>
<organism evidence="2 3">
    <name type="scientific">Planomonospora alba</name>
    <dbReference type="NCBI Taxonomy" id="161354"/>
    <lineage>
        <taxon>Bacteria</taxon>
        <taxon>Bacillati</taxon>
        <taxon>Actinomycetota</taxon>
        <taxon>Actinomycetes</taxon>
        <taxon>Streptosporangiales</taxon>
        <taxon>Streptosporangiaceae</taxon>
        <taxon>Planomonospora</taxon>
    </lineage>
</organism>
<evidence type="ECO:0000259" key="1">
    <source>
        <dbReference type="PROSITE" id="PS50076"/>
    </source>
</evidence>
<dbReference type="InterPro" id="IPR001623">
    <property type="entry name" value="DnaJ_domain"/>
</dbReference>
<keyword evidence="3" id="KW-1185">Reference proteome</keyword>
<proteinExistence type="predicted"/>
<reference evidence="3" key="1">
    <citation type="journal article" date="2019" name="Int. J. Syst. Evol. Microbiol.">
        <title>The Global Catalogue of Microorganisms (GCM) 10K type strain sequencing project: providing services to taxonomists for standard genome sequencing and annotation.</title>
        <authorList>
            <consortium name="The Broad Institute Genomics Platform"/>
            <consortium name="The Broad Institute Genome Sequencing Center for Infectious Disease"/>
            <person name="Wu L."/>
            <person name="Ma J."/>
        </authorList>
    </citation>
    <scope>NUCLEOTIDE SEQUENCE [LARGE SCALE GENOMIC DNA]</scope>
    <source>
        <strain evidence="3">JCM 9373</strain>
    </source>
</reference>